<dbReference type="PANTHER" id="PTHR30126:SF5">
    <property type="entry name" value="HTH-TYPE TRANSCRIPTIONAL ACTIVATOR CMPR"/>
    <property type="match status" value="1"/>
</dbReference>
<dbReference type="PANTHER" id="PTHR30126">
    <property type="entry name" value="HTH-TYPE TRANSCRIPTIONAL REGULATOR"/>
    <property type="match status" value="1"/>
</dbReference>
<dbReference type="Proteomes" id="UP000655420">
    <property type="component" value="Unassembled WGS sequence"/>
</dbReference>
<dbReference type="Pfam" id="PF03466">
    <property type="entry name" value="LysR_substrate"/>
    <property type="match status" value="1"/>
</dbReference>
<protein>
    <recommendedName>
        <fullName evidence="5">HTH-type transcriptional regulator CbbR</fullName>
    </recommendedName>
    <alternativeName>
        <fullName evidence="6">RuBisCO operon transcriptional regulator</fullName>
    </alternativeName>
</protein>
<dbReference type="InterPro" id="IPR036390">
    <property type="entry name" value="WH_DNA-bd_sf"/>
</dbReference>
<accession>A0A8J7M3T8</accession>
<reference evidence="8" key="1">
    <citation type="submission" date="2020-12" db="EMBL/GenBank/DDBJ databases">
        <title>Bacterial taxonomy.</title>
        <authorList>
            <person name="Pan X."/>
        </authorList>
    </citation>
    <scope>NUCLEOTIDE SEQUENCE</scope>
    <source>
        <strain evidence="8">M0105</strain>
    </source>
</reference>
<dbReference type="Gene3D" id="1.10.10.10">
    <property type="entry name" value="Winged helix-like DNA-binding domain superfamily/Winged helix DNA-binding domain"/>
    <property type="match status" value="1"/>
</dbReference>
<comment type="caution">
    <text evidence="8">The sequence shown here is derived from an EMBL/GenBank/DDBJ whole genome shotgun (WGS) entry which is preliminary data.</text>
</comment>
<name>A0A8J7M3T8_9RHOB</name>
<keyword evidence="4" id="KW-0804">Transcription</keyword>
<evidence type="ECO:0000256" key="4">
    <source>
        <dbReference type="ARBA" id="ARBA00023163"/>
    </source>
</evidence>
<dbReference type="SUPFAM" id="SSF46785">
    <property type="entry name" value="Winged helix' DNA-binding domain"/>
    <property type="match status" value="1"/>
</dbReference>
<dbReference type="GO" id="GO:0000976">
    <property type="term" value="F:transcription cis-regulatory region binding"/>
    <property type="evidence" value="ECO:0007669"/>
    <property type="project" value="TreeGrafter"/>
</dbReference>
<proteinExistence type="inferred from homology"/>
<evidence type="ECO:0000256" key="2">
    <source>
        <dbReference type="ARBA" id="ARBA00023015"/>
    </source>
</evidence>
<evidence type="ECO:0000256" key="5">
    <source>
        <dbReference type="ARBA" id="ARBA00039279"/>
    </source>
</evidence>
<dbReference type="EMBL" id="JAEHHL010000001">
    <property type="protein sequence ID" value="MBK0397638.1"/>
    <property type="molecule type" value="Genomic_DNA"/>
</dbReference>
<organism evidence="8 9">
    <name type="scientific">Thermohalobaculum xanthum</name>
    <dbReference type="NCBI Taxonomy" id="2753746"/>
    <lineage>
        <taxon>Bacteria</taxon>
        <taxon>Pseudomonadati</taxon>
        <taxon>Pseudomonadota</taxon>
        <taxon>Alphaproteobacteria</taxon>
        <taxon>Rhodobacterales</taxon>
        <taxon>Paracoccaceae</taxon>
        <taxon>Thermohalobaculum</taxon>
    </lineage>
</organism>
<dbReference type="Pfam" id="PF00126">
    <property type="entry name" value="HTH_1"/>
    <property type="match status" value="1"/>
</dbReference>
<evidence type="ECO:0000313" key="9">
    <source>
        <dbReference type="Proteomes" id="UP000655420"/>
    </source>
</evidence>
<dbReference type="GO" id="GO:0003700">
    <property type="term" value="F:DNA-binding transcription factor activity"/>
    <property type="evidence" value="ECO:0007669"/>
    <property type="project" value="InterPro"/>
</dbReference>
<keyword evidence="3" id="KW-0238">DNA-binding</keyword>
<comment type="similarity">
    <text evidence="1">Belongs to the LysR transcriptional regulatory family.</text>
</comment>
<evidence type="ECO:0000259" key="7">
    <source>
        <dbReference type="PROSITE" id="PS50931"/>
    </source>
</evidence>
<feature type="domain" description="HTH lysR-type" evidence="7">
    <location>
        <begin position="7"/>
        <end position="65"/>
    </location>
</feature>
<dbReference type="PROSITE" id="PS50931">
    <property type="entry name" value="HTH_LYSR"/>
    <property type="match status" value="1"/>
</dbReference>
<keyword evidence="2" id="KW-0805">Transcription regulation</keyword>
<dbReference type="AlphaFoldDB" id="A0A8J7M3T8"/>
<dbReference type="NCBIfam" id="NF045990">
    <property type="entry name" value="TransRegCbbRRhodb"/>
    <property type="match status" value="1"/>
</dbReference>
<evidence type="ECO:0000256" key="6">
    <source>
        <dbReference type="ARBA" id="ARBA00043141"/>
    </source>
</evidence>
<dbReference type="InterPro" id="IPR036388">
    <property type="entry name" value="WH-like_DNA-bd_sf"/>
</dbReference>
<dbReference type="InterPro" id="IPR005119">
    <property type="entry name" value="LysR_subst-bd"/>
</dbReference>
<dbReference type="SUPFAM" id="SSF53850">
    <property type="entry name" value="Periplasmic binding protein-like II"/>
    <property type="match status" value="1"/>
</dbReference>
<sequence length="309" mass="33354">MLHPKALTLKQLRALAAIVDAGSITAAAAILHVTPPAVSTQLRGLEEIVGAQVIHRGPDGKVSLTPVGAELLATVRQIDTALEQCFERVTALRKGYAGHVSIGVVSTGKYFAPALVARMKTLNPRIEIGLKVGNRDRIIEMLTRGEIELAIMGRPPQHPANVADVLGDHPYVLIAPAGHPLAEKESVTAEELLSETFLTREEGSGTRILTTRYLDRIGEGRPYRSIEMGTNETIKQAVIAGLGIAMISAHTVVPELEAGRLVTLKLAGMPIVRQWYMIRLEDHELSPAAAAFRTFVLEQKGTFLPKLPA</sequence>
<dbReference type="InterPro" id="IPR000847">
    <property type="entry name" value="LysR_HTH_N"/>
</dbReference>
<dbReference type="Gene3D" id="3.40.190.10">
    <property type="entry name" value="Periplasmic binding protein-like II"/>
    <property type="match status" value="2"/>
</dbReference>
<keyword evidence="9" id="KW-1185">Reference proteome</keyword>
<evidence type="ECO:0000256" key="3">
    <source>
        <dbReference type="ARBA" id="ARBA00023125"/>
    </source>
</evidence>
<evidence type="ECO:0000256" key="1">
    <source>
        <dbReference type="ARBA" id="ARBA00009437"/>
    </source>
</evidence>
<gene>
    <name evidence="8" type="ORF">H0I76_00410</name>
</gene>
<dbReference type="RefSeq" id="WP_200605609.1">
    <property type="nucleotide sequence ID" value="NZ_JAEHHL010000001.1"/>
</dbReference>
<evidence type="ECO:0000313" key="8">
    <source>
        <dbReference type="EMBL" id="MBK0397638.1"/>
    </source>
</evidence>